<protein>
    <recommendedName>
        <fullName evidence="1">asparaginase</fullName>
        <ecNumber evidence="1">3.5.1.1</ecNumber>
    </recommendedName>
</protein>
<dbReference type="PIRSF" id="PIRSF001220">
    <property type="entry name" value="L-ASNase_gatD"/>
    <property type="match status" value="1"/>
</dbReference>
<accession>A0A4Q5M2D3</accession>
<dbReference type="FunFam" id="3.40.50.40:FF:000001">
    <property type="entry name" value="L-asparaginase 1"/>
    <property type="match status" value="1"/>
</dbReference>
<gene>
    <name evidence="8" type="ORF">EWM59_08190</name>
</gene>
<evidence type="ECO:0000256" key="4">
    <source>
        <dbReference type="PIRSR" id="PIRSR001220-2"/>
    </source>
</evidence>
<keyword evidence="9" id="KW-1185">Reference proteome</keyword>
<evidence type="ECO:0000256" key="2">
    <source>
        <dbReference type="ARBA" id="ARBA00022801"/>
    </source>
</evidence>
<dbReference type="PROSITE" id="PS51732">
    <property type="entry name" value="ASN_GLN_ASE_3"/>
    <property type="match status" value="1"/>
</dbReference>
<evidence type="ECO:0000259" key="6">
    <source>
        <dbReference type="Pfam" id="PF00710"/>
    </source>
</evidence>
<dbReference type="InterPro" id="IPR041725">
    <property type="entry name" value="L-asparaginase_I"/>
</dbReference>
<dbReference type="InterPro" id="IPR006033">
    <property type="entry name" value="AsnA_fam"/>
</dbReference>
<feature type="binding site" evidence="4">
    <location>
        <position position="74"/>
    </location>
    <ligand>
        <name>substrate</name>
    </ligand>
</feature>
<dbReference type="Proteomes" id="UP000293162">
    <property type="component" value="Unassembled WGS sequence"/>
</dbReference>
<organism evidence="8 9">
    <name type="scientific">Emticicia agri</name>
    <dbReference type="NCBI Taxonomy" id="2492393"/>
    <lineage>
        <taxon>Bacteria</taxon>
        <taxon>Pseudomonadati</taxon>
        <taxon>Bacteroidota</taxon>
        <taxon>Cytophagia</taxon>
        <taxon>Cytophagales</taxon>
        <taxon>Leadbetterellaceae</taxon>
        <taxon>Emticicia</taxon>
    </lineage>
</organism>
<keyword evidence="2" id="KW-0378">Hydrolase</keyword>
<dbReference type="Gene3D" id="3.40.50.1170">
    <property type="entry name" value="L-asparaginase, N-terminal domain"/>
    <property type="match status" value="1"/>
</dbReference>
<dbReference type="Pfam" id="PF00710">
    <property type="entry name" value="Asparaginase"/>
    <property type="match status" value="1"/>
</dbReference>
<reference evidence="8 9" key="1">
    <citation type="submission" date="2019-02" db="EMBL/GenBank/DDBJ databases">
        <title>Bacterial novel species Emticicia sp. 17J42-9 isolated from soil.</title>
        <authorList>
            <person name="Jung H.-Y."/>
        </authorList>
    </citation>
    <scope>NUCLEOTIDE SEQUENCE [LARGE SCALE GENOMIC DNA]</scope>
    <source>
        <strain evidence="8 9">17J42-9</strain>
    </source>
</reference>
<dbReference type="InterPro" id="IPR037152">
    <property type="entry name" value="L-asparaginase_N_sf"/>
</dbReference>
<dbReference type="GO" id="GO:0004067">
    <property type="term" value="F:asparaginase activity"/>
    <property type="evidence" value="ECO:0007669"/>
    <property type="project" value="UniProtKB-UniRule"/>
</dbReference>
<proteinExistence type="predicted"/>
<dbReference type="InterPro" id="IPR040919">
    <property type="entry name" value="Asparaginase_C"/>
</dbReference>
<dbReference type="EC" id="3.5.1.1" evidence="1"/>
<feature type="domain" description="Asparaginase/glutaminase C-terminal" evidence="7">
    <location>
        <begin position="231"/>
        <end position="343"/>
    </location>
</feature>
<dbReference type="GO" id="GO:0009066">
    <property type="term" value="P:aspartate family amino acid metabolic process"/>
    <property type="evidence" value="ECO:0007669"/>
    <property type="project" value="UniProtKB-ARBA"/>
</dbReference>
<dbReference type="InterPro" id="IPR006034">
    <property type="entry name" value="Asparaginase/glutaminase-like"/>
</dbReference>
<name>A0A4Q5M2D3_9BACT</name>
<dbReference type="PRINTS" id="PR00139">
    <property type="entry name" value="ASNGLNASE"/>
</dbReference>
<dbReference type="EMBL" id="SEWF01000009">
    <property type="protein sequence ID" value="RYU96179.1"/>
    <property type="molecule type" value="Genomic_DNA"/>
</dbReference>
<feature type="active site" description="O-isoaspartyl threonine intermediate" evidence="3">
    <location>
        <position position="29"/>
    </location>
</feature>
<evidence type="ECO:0000256" key="5">
    <source>
        <dbReference type="PROSITE-ProRule" id="PRU10100"/>
    </source>
</evidence>
<evidence type="ECO:0000259" key="7">
    <source>
        <dbReference type="Pfam" id="PF17763"/>
    </source>
</evidence>
<feature type="domain" description="L-asparaginase N-terminal" evidence="6">
    <location>
        <begin position="21"/>
        <end position="209"/>
    </location>
</feature>
<dbReference type="NCBIfam" id="TIGR00519">
    <property type="entry name" value="asnASE_I"/>
    <property type="match status" value="1"/>
</dbReference>
<dbReference type="CDD" id="cd08963">
    <property type="entry name" value="L-asparaginase_I"/>
    <property type="match status" value="1"/>
</dbReference>
<dbReference type="Pfam" id="PF17763">
    <property type="entry name" value="Asparaginase_C"/>
    <property type="match status" value="1"/>
</dbReference>
<dbReference type="SFLD" id="SFLDS00057">
    <property type="entry name" value="Glutaminase/Asparaginase"/>
    <property type="match status" value="1"/>
</dbReference>
<dbReference type="RefSeq" id="WP_130020470.1">
    <property type="nucleotide sequence ID" value="NZ_SEWF01000009.1"/>
</dbReference>
<dbReference type="Gene3D" id="3.40.50.40">
    <property type="match status" value="1"/>
</dbReference>
<evidence type="ECO:0000313" key="9">
    <source>
        <dbReference type="Proteomes" id="UP000293162"/>
    </source>
</evidence>
<sequence length="357" mass="39947">MSYKTSKITTSSIKNNRATSVLMIYTGGTLGMVYDSKSKSLVPFNFSEILTNVPELHRVEFELTILTLEKPIDSSNMNPNNWVEIARIVYDNFEEFDAFVILHGTDTMAYTASALSFLLENLSKPVVFTGAQLPIGIARTDARENLLTALEIASATINGRPVIPEVAIYFNSYLLRGNRAKKKESSQFNAFRSENYPNLAEAGVTIDYNFPFIRPYRTDLPLQLHVHLDENVMILKLFPGIRQSLIRNIFDTNNLKGVVLETYGAGNAPSESWFLDELKQAIDKGIVIYNVSQCDGGRVLQGTYQTSRKLQEIGVVSGSDITSEAAITKMMFQFGQDISAERVKFNLERDICGEMTV</sequence>
<dbReference type="InterPro" id="IPR027474">
    <property type="entry name" value="L-asparaginase_N"/>
</dbReference>
<dbReference type="InterPro" id="IPR027473">
    <property type="entry name" value="L-asparaginase_C"/>
</dbReference>
<dbReference type="SUPFAM" id="SSF53774">
    <property type="entry name" value="Glutaminase/Asparaginase"/>
    <property type="match status" value="1"/>
</dbReference>
<dbReference type="PANTHER" id="PTHR11707">
    <property type="entry name" value="L-ASPARAGINASE"/>
    <property type="match status" value="1"/>
</dbReference>
<feature type="binding site" evidence="4">
    <location>
        <begin position="105"/>
        <end position="106"/>
    </location>
    <ligand>
        <name>substrate</name>
    </ligand>
</feature>
<feature type="active site" evidence="5">
    <location>
        <position position="105"/>
    </location>
</feature>
<evidence type="ECO:0000256" key="1">
    <source>
        <dbReference type="ARBA" id="ARBA00012920"/>
    </source>
</evidence>
<dbReference type="OrthoDB" id="9788068at2"/>
<dbReference type="InterPro" id="IPR027475">
    <property type="entry name" value="Asparaginase/glutaminase_AS2"/>
</dbReference>
<evidence type="ECO:0000256" key="3">
    <source>
        <dbReference type="PIRSR" id="PIRSR001220-1"/>
    </source>
</evidence>
<dbReference type="InterPro" id="IPR036152">
    <property type="entry name" value="Asp/glu_Ase-like_sf"/>
</dbReference>
<dbReference type="SMART" id="SM00870">
    <property type="entry name" value="Asparaginase"/>
    <property type="match status" value="1"/>
</dbReference>
<evidence type="ECO:0000313" key="8">
    <source>
        <dbReference type="EMBL" id="RYU96179.1"/>
    </source>
</evidence>
<comment type="caution">
    <text evidence="8">The sequence shown here is derived from an EMBL/GenBank/DDBJ whole genome shotgun (WGS) entry which is preliminary data.</text>
</comment>
<dbReference type="AlphaFoldDB" id="A0A4Q5M2D3"/>
<dbReference type="PROSITE" id="PS00917">
    <property type="entry name" value="ASN_GLN_ASE_2"/>
    <property type="match status" value="1"/>
</dbReference>
<dbReference type="PIRSF" id="PIRSF500176">
    <property type="entry name" value="L_ASNase"/>
    <property type="match status" value="1"/>
</dbReference>
<dbReference type="PANTHER" id="PTHR11707:SF28">
    <property type="entry name" value="60 KDA LYSOPHOSPHOLIPASE"/>
    <property type="match status" value="1"/>
</dbReference>